<protein>
    <submittedName>
        <fullName evidence="2">Uncharacterized protein</fullName>
    </submittedName>
</protein>
<dbReference type="AlphaFoldDB" id="A0A9P5HKT1"/>
<proteinExistence type="predicted"/>
<evidence type="ECO:0000313" key="2">
    <source>
        <dbReference type="EMBL" id="KAF7556418.1"/>
    </source>
</evidence>
<sequence length="133" mass="15083">MSSNHTHYSDNKNEEPSDNIKELNGASTDINKGHDGDYVWLHVRRATRPSEMVSNIWIDMRDNDENGRDDLAKGAGGDYRFPAWSNDRGTGRSDDKQDSAPNGWTGKTGDINDGRGGDYLYLIWKTQQYTGRW</sequence>
<comment type="caution">
    <text evidence="2">The sequence shown here is derived from an EMBL/GenBank/DDBJ whole genome shotgun (WGS) entry which is preliminary data.</text>
</comment>
<dbReference type="Proteomes" id="UP000722485">
    <property type="component" value="Unassembled WGS sequence"/>
</dbReference>
<feature type="region of interest" description="Disordered" evidence="1">
    <location>
        <begin position="1"/>
        <end position="34"/>
    </location>
</feature>
<evidence type="ECO:0000313" key="3">
    <source>
        <dbReference type="Proteomes" id="UP000722485"/>
    </source>
</evidence>
<reference evidence="2" key="1">
    <citation type="submission" date="2020-03" db="EMBL/GenBank/DDBJ databases">
        <title>Draft Genome Sequence of Cylindrodendrum hubeiense.</title>
        <authorList>
            <person name="Buettner E."/>
            <person name="Kellner H."/>
        </authorList>
    </citation>
    <scope>NUCLEOTIDE SEQUENCE</scope>
    <source>
        <strain evidence="2">IHI 201604</strain>
    </source>
</reference>
<feature type="compositionally biased region" description="Basic and acidic residues" evidence="1">
    <location>
        <begin position="63"/>
        <end position="72"/>
    </location>
</feature>
<dbReference type="OrthoDB" id="5094260at2759"/>
<accession>A0A9P5HKT1</accession>
<name>A0A9P5HKT1_9HYPO</name>
<dbReference type="EMBL" id="JAANBB010000012">
    <property type="protein sequence ID" value="KAF7556418.1"/>
    <property type="molecule type" value="Genomic_DNA"/>
</dbReference>
<organism evidence="2 3">
    <name type="scientific">Cylindrodendrum hubeiense</name>
    <dbReference type="NCBI Taxonomy" id="595255"/>
    <lineage>
        <taxon>Eukaryota</taxon>
        <taxon>Fungi</taxon>
        <taxon>Dikarya</taxon>
        <taxon>Ascomycota</taxon>
        <taxon>Pezizomycotina</taxon>
        <taxon>Sordariomycetes</taxon>
        <taxon>Hypocreomycetidae</taxon>
        <taxon>Hypocreales</taxon>
        <taxon>Nectriaceae</taxon>
        <taxon>Cylindrodendrum</taxon>
    </lineage>
</organism>
<feature type="region of interest" description="Disordered" evidence="1">
    <location>
        <begin position="63"/>
        <end position="114"/>
    </location>
</feature>
<evidence type="ECO:0000256" key="1">
    <source>
        <dbReference type="SAM" id="MobiDB-lite"/>
    </source>
</evidence>
<keyword evidence="3" id="KW-1185">Reference proteome</keyword>
<feature type="compositionally biased region" description="Basic and acidic residues" evidence="1">
    <location>
        <begin position="89"/>
        <end position="98"/>
    </location>
</feature>
<gene>
    <name evidence="2" type="ORF">G7Z17_g1388</name>
</gene>
<feature type="compositionally biased region" description="Basic and acidic residues" evidence="1">
    <location>
        <begin position="7"/>
        <end position="21"/>
    </location>
</feature>